<dbReference type="EMBL" id="JAFEMO010000003">
    <property type="protein sequence ID" value="KAH7574007.1"/>
    <property type="molecule type" value="Genomic_DNA"/>
</dbReference>
<organism evidence="2 3">
    <name type="scientific">Xanthoceras sorbifolium</name>
    <dbReference type="NCBI Taxonomy" id="99658"/>
    <lineage>
        <taxon>Eukaryota</taxon>
        <taxon>Viridiplantae</taxon>
        <taxon>Streptophyta</taxon>
        <taxon>Embryophyta</taxon>
        <taxon>Tracheophyta</taxon>
        <taxon>Spermatophyta</taxon>
        <taxon>Magnoliopsida</taxon>
        <taxon>eudicotyledons</taxon>
        <taxon>Gunneridae</taxon>
        <taxon>Pentapetalae</taxon>
        <taxon>rosids</taxon>
        <taxon>malvids</taxon>
        <taxon>Sapindales</taxon>
        <taxon>Sapindaceae</taxon>
        <taxon>Xanthoceroideae</taxon>
        <taxon>Xanthoceras</taxon>
    </lineage>
</organism>
<accession>A0ABQ8IBK6</accession>
<dbReference type="Pfam" id="PF07059">
    <property type="entry name" value="EDR2_C"/>
    <property type="match status" value="1"/>
</dbReference>
<protein>
    <recommendedName>
        <fullName evidence="1">Protein ENHANCED DISEASE RESISTANCE 2 C-terminal domain-containing protein</fullName>
    </recommendedName>
</protein>
<gene>
    <name evidence="2" type="ORF">JRO89_XS03G0239200</name>
</gene>
<evidence type="ECO:0000313" key="3">
    <source>
        <dbReference type="Proteomes" id="UP000827721"/>
    </source>
</evidence>
<dbReference type="InterPro" id="IPR045096">
    <property type="entry name" value="EDR2-like"/>
</dbReference>
<feature type="domain" description="Protein ENHANCED DISEASE RESISTANCE 2 C-terminal" evidence="1">
    <location>
        <begin position="155"/>
        <end position="369"/>
    </location>
</feature>
<evidence type="ECO:0000313" key="2">
    <source>
        <dbReference type="EMBL" id="KAH7574007.1"/>
    </source>
</evidence>
<evidence type="ECO:0000259" key="1">
    <source>
        <dbReference type="Pfam" id="PF07059"/>
    </source>
</evidence>
<keyword evidence="3" id="KW-1185">Reference proteome</keyword>
<dbReference type="PANTHER" id="PTHR12136:SF91">
    <property type="entry name" value="PROTEIN ENHANCED DISEASE RESISTANCE 2-LIKE"/>
    <property type="match status" value="1"/>
</dbReference>
<dbReference type="InterPro" id="IPR009769">
    <property type="entry name" value="EDR2_C"/>
</dbReference>
<dbReference type="PANTHER" id="PTHR12136">
    <property type="entry name" value="ENHANCED DISEASE RESISTANCE-RELATED"/>
    <property type="match status" value="1"/>
</dbReference>
<dbReference type="Proteomes" id="UP000827721">
    <property type="component" value="Unassembled WGS sequence"/>
</dbReference>
<proteinExistence type="predicted"/>
<reference evidence="2 3" key="1">
    <citation type="submission" date="2021-02" db="EMBL/GenBank/DDBJ databases">
        <title>Plant Genome Project.</title>
        <authorList>
            <person name="Zhang R.-G."/>
        </authorList>
    </citation>
    <scope>NUCLEOTIDE SEQUENCE [LARGE SCALE GENOMIC DNA]</scope>
    <source>
        <tissue evidence="2">Leaves</tissue>
    </source>
</reference>
<comment type="caution">
    <text evidence="2">The sequence shown here is derived from an EMBL/GenBank/DDBJ whole genome shotgun (WGS) entry which is preliminary data.</text>
</comment>
<sequence>MGSIEEPSGFRSRVLRSNPDGFNRRTLWVQIGFFDRTHLSLYPASIEESDWICDWVRSKNPWNPQGFFDLNPEGSSIEPIWVQTKNPVGFFFEEPSGFDRRTQMGSIEEPRRVLRSEPRGFFDRRTLSGVIVTRIKSSLCIKCIDTHKGTGTNGWASPPGDLFSLRSKNYLTKKHKVPSGDYLLQPIGMDWLRSSTKLDNVLSRPDNRVSHALRKAQSQGRSLKSFVFAVNLQVPGKDQHSAVFYFATEDPIPSGSLLYRFVNGDDAFRNQRFKIVNRIVKGPWIVKKAVGNYSACILGKALTCNYHRGHNYLEIDVDIASSTIATAVLHLALGYVTSVTIDMGFLVEAQTEDELPERLIGAVRVCQMEMSSAFVVDAVAARGLGPAKVIFYGVEAAAAVVGTEDCVDFCGGDHLFFFW</sequence>
<name>A0ABQ8IBK6_9ROSI</name>